<dbReference type="Proteomes" id="UP000192639">
    <property type="component" value="Unassembled WGS sequence"/>
</dbReference>
<sequence length="204" mass="23470">MNYLIGFQVIAEIRTASMNAINDEEAGYIAYKAEYKHDIDRLMLYNTKFVLDLHQLTAADFSGLETLFALKCLTNSENANKTIVKLSLLLKILPKKIINLKNGNLIFNDETRTFLYSNMYCCMKMTLKIHLILKERKVLVGHAAYLSEMISKNENLGIFKDSSQWKQTSLMLVNSVQKFNAIEYDFQQLKCITAEIKNIIDTAY</sequence>
<keyword evidence="2" id="KW-1185">Reference proteome</keyword>
<dbReference type="AlphaFoldDB" id="A0A1Y1S7B6"/>
<name>A0A1Y1S7B6_9MICR</name>
<dbReference type="VEuPathDB" id="MicrosporidiaDB:ECANGB1_853"/>
<gene>
    <name evidence="1" type="ORF">ECANGB1_853</name>
</gene>
<dbReference type="EMBL" id="LWDP01000024">
    <property type="protein sequence ID" value="ORD94324.1"/>
    <property type="molecule type" value="Genomic_DNA"/>
</dbReference>
<accession>A0A1Y1S7B6</accession>
<proteinExistence type="predicted"/>
<evidence type="ECO:0000313" key="2">
    <source>
        <dbReference type="Proteomes" id="UP000192639"/>
    </source>
</evidence>
<evidence type="ECO:0000313" key="1">
    <source>
        <dbReference type="EMBL" id="ORD94324.1"/>
    </source>
</evidence>
<reference evidence="1 2" key="1">
    <citation type="journal article" date="2017" name="Environ. Microbiol.">
        <title>Decay of the glycolytic pathway and adaptation to intranuclear parasitism within Enterocytozoonidae microsporidia.</title>
        <authorList>
            <person name="Wiredu Boakye D."/>
            <person name="Jaroenlak P."/>
            <person name="Prachumwat A."/>
            <person name="Williams T.A."/>
            <person name="Bateman K.S."/>
            <person name="Itsathitphaisarn O."/>
            <person name="Sritunyalucksana K."/>
            <person name="Paszkiewicz K.H."/>
            <person name="Moore K.A."/>
            <person name="Stentiford G.D."/>
            <person name="Williams B.A."/>
        </authorList>
    </citation>
    <scope>NUCLEOTIDE SEQUENCE [LARGE SCALE GENOMIC DNA]</scope>
    <source>
        <strain evidence="1 2">GB1</strain>
    </source>
</reference>
<protein>
    <submittedName>
        <fullName evidence="1">Uncharacterized protein</fullName>
    </submittedName>
</protein>
<comment type="caution">
    <text evidence="1">The sequence shown here is derived from an EMBL/GenBank/DDBJ whole genome shotgun (WGS) entry which is preliminary data.</text>
</comment>
<organism evidence="1 2">
    <name type="scientific">Enterospora canceri</name>
    <dbReference type="NCBI Taxonomy" id="1081671"/>
    <lineage>
        <taxon>Eukaryota</taxon>
        <taxon>Fungi</taxon>
        <taxon>Fungi incertae sedis</taxon>
        <taxon>Microsporidia</taxon>
        <taxon>Enterocytozoonidae</taxon>
        <taxon>Enterospora</taxon>
    </lineage>
</organism>